<dbReference type="PIRSF" id="PIRSF000027">
    <property type="entry name" value="Cytc_c_prime"/>
    <property type="match status" value="1"/>
</dbReference>
<dbReference type="GO" id="GO:0009055">
    <property type="term" value="F:electron transfer activity"/>
    <property type="evidence" value="ECO:0007669"/>
    <property type="project" value="InterPro"/>
</dbReference>
<dbReference type="Proteomes" id="UP000242915">
    <property type="component" value="Unassembled WGS sequence"/>
</dbReference>
<keyword evidence="5 6" id="KW-0408">Iron</keyword>
<organism evidence="9 10">
    <name type="scientific">Pseudomonas segetis</name>
    <dbReference type="NCBI Taxonomy" id="298908"/>
    <lineage>
        <taxon>Bacteria</taxon>
        <taxon>Pseudomonadati</taxon>
        <taxon>Pseudomonadota</taxon>
        <taxon>Gammaproteobacteria</taxon>
        <taxon>Pseudomonadales</taxon>
        <taxon>Pseudomonadaceae</taxon>
        <taxon>Pseudomonas</taxon>
    </lineage>
</organism>
<dbReference type="GO" id="GO:0020037">
    <property type="term" value="F:heme binding"/>
    <property type="evidence" value="ECO:0007669"/>
    <property type="project" value="InterPro"/>
</dbReference>
<dbReference type="InterPro" id="IPR002321">
    <property type="entry name" value="Cyt_c_II"/>
</dbReference>
<dbReference type="Pfam" id="PF01322">
    <property type="entry name" value="Cytochrom_C_2"/>
    <property type="match status" value="1"/>
</dbReference>
<feature type="binding site" description="covalent" evidence="7">
    <location>
        <position position="142"/>
    </location>
    <ligand>
        <name>heme c</name>
        <dbReference type="ChEBI" id="CHEBI:61717"/>
    </ligand>
</feature>
<dbReference type="SUPFAM" id="SSF47175">
    <property type="entry name" value="Cytochromes"/>
    <property type="match status" value="1"/>
</dbReference>
<evidence type="ECO:0000313" key="9">
    <source>
        <dbReference type="EMBL" id="SNS91216.1"/>
    </source>
</evidence>
<dbReference type="GO" id="GO:0005506">
    <property type="term" value="F:iron ion binding"/>
    <property type="evidence" value="ECO:0007669"/>
    <property type="project" value="InterPro"/>
</dbReference>
<sequence length="149" mass="16543">MKLRNVLLVLLASLTLVACGGVDPNSPLGQRQAIFKQMLKTSEDLGGMMRGRIVFDQQRFIEGAAKLDALSKTPWQHFPQVKEQDATNARDDVWKRQARFKQLADELEANTAALVVATTAKPLKSTDLVAPVQAVEDSCKACHQEFRNH</sequence>
<reference evidence="10" key="1">
    <citation type="submission" date="2017-06" db="EMBL/GenBank/DDBJ databases">
        <authorList>
            <person name="Varghese N."/>
            <person name="Submissions S."/>
        </authorList>
    </citation>
    <scope>NUCLEOTIDE SEQUENCE [LARGE SCALE GENOMIC DNA]</scope>
    <source>
        <strain evidence="10">CIP 108523</strain>
    </source>
</reference>
<dbReference type="RefSeq" id="WP_010485736.1">
    <property type="nucleotide sequence ID" value="NZ_FZOG01000006.1"/>
</dbReference>
<dbReference type="AlphaFoldDB" id="A0A239IBS7"/>
<proteinExistence type="predicted"/>
<evidence type="ECO:0000256" key="6">
    <source>
        <dbReference type="PIRSR" id="PIRSR000027-1"/>
    </source>
</evidence>
<evidence type="ECO:0000256" key="3">
    <source>
        <dbReference type="ARBA" id="ARBA00022723"/>
    </source>
</evidence>
<evidence type="ECO:0000256" key="7">
    <source>
        <dbReference type="PIRSR" id="PIRSR000027-2"/>
    </source>
</evidence>
<feature type="chain" id="PRO_5011308290" evidence="8">
    <location>
        <begin position="19"/>
        <end position="149"/>
    </location>
</feature>
<name>A0A239IBS7_9PSED</name>
<dbReference type="GO" id="GO:0042597">
    <property type="term" value="C:periplasmic space"/>
    <property type="evidence" value="ECO:0007669"/>
    <property type="project" value="InterPro"/>
</dbReference>
<feature type="signal peptide" evidence="8">
    <location>
        <begin position="1"/>
        <end position="18"/>
    </location>
</feature>
<dbReference type="PROSITE" id="PS51009">
    <property type="entry name" value="CYTCII"/>
    <property type="match status" value="1"/>
</dbReference>
<dbReference type="InterPro" id="IPR010980">
    <property type="entry name" value="Cyt_c/b562"/>
</dbReference>
<dbReference type="InterPro" id="IPR012127">
    <property type="entry name" value="Cyt_c_prime"/>
</dbReference>
<keyword evidence="4" id="KW-0249">Electron transport</keyword>
<keyword evidence="8" id="KW-0732">Signal</keyword>
<evidence type="ECO:0000256" key="5">
    <source>
        <dbReference type="ARBA" id="ARBA00023004"/>
    </source>
</evidence>
<accession>A0A239IBS7</accession>
<gene>
    <name evidence="9" type="ORF">SAMN05216255_3821</name>
</gene>
<comment type="PTM">
    <text evidence="7">Binds 1 heme group per subunit.</text>
</comment>
<evidence type="ECO:0000256" key="1">
    <source>
        <dbReference type="ARBA" id="ARBA00022448"/>
    </source>
</evidence>
<evidence type="ECO:0000313" key="10">
    <source>
        <dbReference type="Proteomes" id="UP000242915"/>
    </source>
</evidence>
<evidence type="ECO:0000256" key="8">
    <source>
        <dbReference type="SAM" id="SignalP"/>
    </source>
</evidence>
<dbReference type="PROSITE" id="PS51257">
    <property type="entry name" value="PROKAR_LIPOPROTEIN"/>
    <property type="match status" value="1"/>
</dbReference>
<keyword evidence="10" id="KW-1185">Reference proteome</keyword>
<evidence type="ECO:0000256" key="4">
    <source>
        <dbReference type="ARBA" id="ARBA00022982"/>
    </source>
</evidence>
<evidence type="ECO:0000256" key="2">
    <source>
        <dbReference type="ARBA" id="ARBA00022617"/>
    </source>
</evidence>
<dbReference type="GO" id="GO:0022900">
    <property type="term" value="P:electron transport chain"/>
    <property type="evidence" value="ECO:0007669"/>
    <property type="project" value="InterPro"/>
</dbReference>
<keyword evidence="3 6" id="KW-0479">Metal-binding</keyword>
<protein>
    <submittedName>
        <fullName evidence="9">Cytochrome c556</fullName>
    </submittedName>
</protein>
<dbReference type="Gene3D" id="1.20.120.10">
    <property type="entry name" value="Cytochrome c/b562"/>
    <property type="match status" value="1"/>
</dbReference>
<keyword evidence="1" id="KW-0813">Transport</keyword>
<dbReference type="EMBL" id="FZOG01000006">
    <property type="protein sequence ID" value="SNS91216.1"/>
    <property type="molecule type" value="Genomic_DNA"/>
</dbReference>
<feature type="binding site" description="covalent" evidence="7">
    <location>
        <position position="139"/>
    </location>
    <ligand>
        <name>heme c</name>
        <dbReference type="ChEBI" id="CHEBI:61717"/>
    </ligand>
</feature>
<keyword evidence="2 7" id="KW-0349">Heme</keyword>
<feature type="binding site" description="axial binding residue" evidence="6">
    <location>
        <position position="143"/>
    </location>
    <ligand>
        <name>heme c</name>
        <dbReference type="ChEBI" id="CHEBI:61717"/>
    </ligand>
    <ligandPart>
        <name>Fe</name>
        <dbReference type="ChEBI" id="CHEBI:18248"/>
    </ligandPart>
</feature>